<feature type="active site" evidence="3">
    <location>
        <position position="43"/>
    </location>
</feature>
<organism evidence="6 7">
    <name type="scientific">Candidatus Cytomitobacter indipagum</name>
    <dbReference type="NCBI Taxonomy" id="2601575"/>
    <lineage>
        <taxon>Bacteria</taxon>
        <taxon>Pseudomonadati</taxon>
        <taxon>Pseudomonadota</taxon>
        <taxon>Alphaproteobacteria</taxon>
        <taxon>Holosporales</taxon>
        <taxon>Holosporaceae</taxon>
        <taxon>Candidatus Cytomitobacter</taxon>
    </lineage>
</organism>
<keyword evidence="4" id="KW-1133">Transmembrane helix</keyword>
<dbReference type="Proteomes" id="UP000325155">
    <property type="component" value="Chromosome"/>
</dbReference>
<keyword evidence="4" id="KW-0812">Transmembrane</keyword>
<evidence type="ECO:0000256" key="3">
    <source>
        <dbReference type="PIRSR" id="PIRSR600223-1"/>
    </source>
</evidence>
<dbReference type="GO" id="GO:0009003">
    <property type="term" value="F:signal peptidase activity"/>
    <property type="evidence" value="ECO:0007669"/>
    <property type="project" value="UniProtKB-EC"/>
</dbReference>
<keyword evidence="4" id="KW-0472">Membrane</keyword>
<dbReference type="EMBL" id="CP043315">
    <property type="protein sequence ID" value="QEK37821.1"/>
    <property type="molecule type" value="Genomic_DNA"/>
</dbReference>
<dbReference type="OrthoDB" id="9815782at2"/>
<name>A0A5C0UDJ6_9PROT</name>
<evidence type="ECO:0000256" key="2">
    <source>
        <dbReference type="ARBA" id="ARBA00019232"/>
    </source>
</evidence>
<feature type="active site" evidence="3">
    <location>
        <position position="107"/>
    </location>
</feature>
<proteinExistence type="inferred from homology"/>
<accession>A0A5C0UDJ6</accession>
<dbReference type="EC" id="3.4.21.89" evidence="4"/>
<dbReference type="PANTHER" id="PTHR43390:SF1">
    <property type="entry name" value="CHLOROPLAST PROCESSING PEPTIDASE"/>
    <property type="match status" value="1"/>
</dbReference>
<protein>
    <recommendedName>
        <fullName evidence="2 4">Signal peptidase I</fullName>
        <ecNumber evidence="4">3.4.21.89</ecNumber>
    </recommendedName>
</protein>
<reference evidence="6 7" key="1">
    <citation type="submission" date="2019-08" db="EMBL/GenBank/DDBJ databases">
        <title>Highly reduced genomes of protist endosymbionts show evolutionary convergence.</title>
        <authorList>
            <person name="George E."/>
            <person name="Husnik F."/>
            <person name="Tashyreva D."/>
            <person name="Prokopchuk G."/>
            <person name="Horak A."/>
            <person name="Kwong W.K."/>
            <person name="Lukes J."/>
            <person name="Keeling P.J."/>
        </authorList>
    </citation>
    <scope>NUCLEOTIDE SEQUENCE [LARGE SCALE GENOMIC DNA]</scope>
    <source>
        <strain evidence="6">1605</strain>
    </source>
</reference>
<keyword evidence="4" id="KW-0645">Protease</keyword>
<dbReference type="InterPro" id="IPR000223">
    <property type="entry name" value="Pept_S26A_signal_pept_1"/>
</dbReference>
<sequence>MANKEFIGKIVQITKKLRNNIFIGLIIFVRIFLFEPYIVPSESMSRTMENGDVVIATKYNYGFSRMSIPFIGGMLPFWKNKIMAKTPQRGDVICFSIDKEPSKLYTKRIIGINGDKVQMKNGTIYINNEAMKIEYKEAYELIHDNGSKEDMSVFSVTLPSGKSYEILRRDPDNISDRNIASDNTEIFEVPNGHVFCMGDNMHFSQDFRFHNFVSSVSYDRIIGKPTLIIFGSSSRMAQENNWISWIIRLPFSIISMIINIKWSRIGRFI</sequence>
<comment type="subcellular location">
    <subcellularLocation>
        <location evidence="4">Membrane</location>
        <topology evidence="4">Single-pass type II membrane protein</topology>
    </subcellularLocation>
</comment>
<dbReference type="GO" id="GO:0006465">
    <property type="term" value="P:signal peptide processing"/>
    <property type="evidence" value="ECO:0007669"/>
    <property type="project" value="InterPro"/>
</dbReference>
<dbReference type="Gene3D" id="2.10.109.10">
    <property type="entry name" value="Umud Fragment, subunit A"/>
    <property type="match status" value="1"/>
</dbReference>
<keyword evidence="4 6" id="KW-0378">Hydrolase</keyword>
<dbReference type="GO" id="GO:0004252">
    <property type="term" value="F:serine-type endopeptidase activity"/>
    <property type="evidence" value="ECO:0007669"/>
    <property type="project" value="InterPro"/>
</dbReference>
<dbReference type="InterPro" id="IPR036286">
    <property type="entry name" value="LexA/Signal_pep-like_sf"/>
</dbReference>
<dbReference type="KEGG" id="cip:FZC35_00245"/>
<evidence type="ECO:0000313" key="7">
    <source>
        <dbReference type="Proteomes" id="UP000325155"/>
    </source>
</evidence>
<dbReference type="PRINTS" id="PR00727">
    <property type="entry name" value="LEADERPTASE"/>
</dbReference>
<dbReference type="Pfam" id="PF10502">
    <property type="entry name" value="Peptidase_S26"/>
    <property type="match status" value="1"/>
</dbReference>
<keyword evidence="7" id="KW-1185">Reference proteome</keyword>
<evidence type="ECO:0000259" key="5">
    <source>
        <dbReference type="Pfam" id="PF10502"/>
    </source>
</evidence>
<evidence type="ECO:0000256" key="4">
    <source>
        <dbReference type="RuleBase" id="RU362042"/>
    </source>
</evidence>
<dbReference type="CDD" id="cd06530">
    <property type="entry name" value="S26_SPase_I"/>
    <property type="match status" value="1"/>
</dbReference>
<dbReference type="SUPFAM" id="SSF51306">
    <property type="entry name" value="LexA/Signal peptidase"/>
    <property type="match status" value="1"/>
</dbReference>
<dbReference type="RefSeq" id="WP_148980668.1">
    <property type="nucleotide sequence ID" value="NZ_CP043315.1"/>
</dbReference>
<gene>
    <name evidence="6" type="primary">lepB</name>
    <name evidence="6" type="ORF">FZC35_00245</name>
</gene>
<feature type="transmembrane region" description="Helical" evidence="4">
    <location>
        <begin position="21"/>
        <end position="39"/>
    </location>
</feature>
<comment type="catalytic activity">
    <reaction evidence="4">
        <text>Cleavage of hydrophobic, N-terminal signal or leader sequences from secreted and periplasmic proteins.</text>
        <dbReference type="EC" id="3.4.21.89"/>
    </reaction>
</comment>
<feature type="domain" description="Peptidase S26" evidence="5">
    <location>
        <begin position="21"/>
        <end position="229"/>
    </location>
</feature>
<evidence type="ECO:0000256" key="1">
    <source>
        <dbReference type="ARBA" id="ARBA00009370"/>
    </source>
</evidence>
<dbReference type="NCBIfam" id="TIGR02227">
    <property type="entry name" value="sigpep_I_bact"/>
    <property type="match status" value="1"/>
</dbReference>
<dbReference type="InterPro" id="IPR019533">
    <property type="entry name" value="Peptidase_S26"/>
</dbReference>
<dbReference type="AlphaFoldDB" id="A0A5C0UDJ6"/>
<dbReference type="GO" id="GO:0016020">
    <property type="term" value="C:membrane"/>
    <property type="evidence" value="ECO:0007669"/>
    <property type="project" value="UniProtKB-SubCell"/>
</dbReference>
<dbReference type="PANTHER" id="PTHR43390">
    <property type="entry name" value="SIGNAL PEPTIDASE I"/>
    <property type="match status" value="1"/>
</dbReference>
<evidence type="ECO:0000313" key="6">
    <source>
        <dbReference type="EMBL" id="QEK37821.1"/>
    </source>
</evidence>
<comment type="similarity">
    <text evidence="1 4">Belongs to the peptidase S26 family.</text>
</comment>